<dbReference type="OrthoDB" id="10265645at2759"/>
<accession>G3V2N1</accession>
<evidence type="ECO:0000256" key="5">
    <source>
        <dbReference type="ARBA" id="ARBA00022842"/>
    </source>
</evidence>
<dbReference type="GeneTree" id="ENSGT00390000015553"/>
<dbReference type="ChiTaRS" id="ADSSL1">
    <property type="organism name" value="human"/>
</dbReference>
<proteinExistence type="evidence at protein level"/>
<evidence type="ECO:0000313" key="8">
    <source>
        <dbReference type="Proteomes" id="UP000005640"/>
    </source>
</evidence>
<evidence type="ECO:0000256" key="6">
    <source>
        <dbReference type="SAM" id="MobiDB-lite"/>
    </source>
</evidence>
<feature type="region of interest" description="Disordered" evidence="6">
    <location>
        <begin position="81"/>
        <end position="110"/>
    </location>
</feature>
<sequence length="226" mass="24135">MVGRSCGVATQRQGGGQRPTNLALTLSSSPAHSTALPWLPPRSLQLLSGHSVPAQPTPHLPSACGGPTRVTLGEERAWRSHGSNAGGHTCLPRRTAGAGSLTPGGERGGNNAGHTVVVDGKEYDFHLLPSGIINTKAVSFIGNGVVIHLPGLFEEAEKNEKKGLKDWEKRLIISDRAHLGCRRTSGSAAPGTRGEEYRHHQEGNRTNLLFQSCPDRPPHLRPPVRF</sequence>
<feature type="compositionally biased region" description="Basic and acidic residues" evidence="6">
    <location>
        <begin position="193"/>
        <end position="203"/>
    </location>
</feature>
<reference evidence="7" key="5">
    <citation type="submission" date="2025-09" db="UniProtKB">
        <authorList>
            <consortium name="Ensembl"/>
        </authorList>
    </citation>
    <scope>IDENTIFICATION</scope>
</reference>
<keyword evidence="8" id="KW-1185">Reference proteome</keyword>
<feature type="compositionally biased region" description="Polar residues" evidence="6">
    <location>
        <begin position="8"/>
        <end position="23"/>
    </location>
</feature>
<protein>
    <submittedName>
        <fullName evidence="7">Adenylosuccinate synthase 1</fullName>
    </submittedName>
</protein>
<gene>
    <name evidence="7" type="primary">ADSS1</name>
</gene>
<dbReference type="AlphaFoldDB" id="G3V2N1"/>
<reference evidence="7" key="4">
    <citation type="submission" date="2025-08" db="UniProtKB">
        <authorList>
            <consortium name="Ensembl"/>
        </authorList>
    </citation>
    <scope>IDENTIFICATION</scope>
</reference>
<dbReference type="Gene3D" id="3.40.440.10">
    <property type="entry name" value="Adenylosuccinate Synthetase, subunit A, domain 1"/>
    <property type="match status" value="1"/>
</dbReference>
<evidence type="ECO:0000256" key="3">
    <source>
        <dbReference type="ARBA" id="ARBA00022741"/>
    </source>
</evidence>
<evidence type="ECO:0000256" key="1">
    <source>
        <dbReference type="ARBA" id="ARBA00022598"/>
    </source>
</evidence>
<organism evidence="7 8">
    <name type="scientific">Homo sapiens</name>
    <name type="common">Human</name>
    <dbReference type="NCBI Taxonomy" id="9606"/>
    <lineage>
        <taxon>Eukaryota</taxon>
        <taxon>Metazoa</taxon>
        <taxon>Chordata</taxon>
        <taxon>Craniata</taxon>
        <taxon>Vertebrata</taxon>
        <taxon>Euteleostomi</taxon>
        <taxon>Mammalia</taxon>
        <taxon>Eutheria</taxon>
        <taxon>Euarchontoglires</taxon>
        <taxon>Primates</taxon>
        <taxon>Haplorrhini</taxon>
        <taxon>Catarrhini</taxon>
        <taxon>Hominidae</taxon>
        <taxon>Homo</taxon>
    </lineage>
</organism>
<evidence type="ECO:0007829" key="10">
    <source>
        <dbReference type="ProteomicsDB" id="G3V2N1"/>
    </source>
</evidence>
<dbReference type="InterPro" id="IPR027417">
    <property type="entry name" value="P-loop_NTPase"/>
</dbReference>
<feature type="region of interest" description="Disordered" evidence="6">
    <location>
        <begin position="182"/>
        <end position="226"/>
    </location>
</feature>
<name>G3V2N1_HUMAN</name>
<evidence type="ECO:0007829" key="9">
    <source>
        <dbReference type="PeptideAtlas" id="G3V2N1"/>
    </source>
</evidence>
<dbReference type="UCSC" id="uc059fwr.1">
    <property type="organism name" value="human"/>
</dbReference>
<dbReference type="SMART" id="SM00788">
    <property type="entry name" value="Adenylsucc_synt"/>
    <property type="match status" value="1"/>
</dbReference>
<dbReference type="VEuPathDB" id="HostDB:ENSG00000185100"/>
<dbReference type="SMR" id="G3V2N1"/>
<dbReference type="Pfam" id="PF00709">
    <property type="entry name" value="Adenylsucc_synt"/>
    <property type="match status" value="1"/>
</dbReference>
<dbReference type="InterPro" id="IPR042109">
    <property type="entry name" value="Adenylosuccinate_synth_dom1"/>
</dbReference>
<keyword evidence="4" id="KW-0658">Purine biosynthesis</keyword>
<evidence type="ECO:0000313" key="7">
    <source>
        <dbReference type="Ensembl" id="ENSP00000450759.1"/>
    </source>
</evidence>
<dbReference type="GO" id="GO:0006164">
    <property type="term" value="P:purine nucleotide biosynthetic process"/>
    <property type="evidence" value="ECO:0007669"/>
    <property type="project" value="UniProtKB-KW"/>
</dbReference>
<dbReference type="HGNC" id="HGNC:20093">
    <property type="gene designation" value="ADSS1"/>
</dbReference>
<dbReference type="PANTHER" id="PTHR11846:SF2">
    <property type="entry name" value="ADENYLOSUCCINATE SYNTHETASE ISOZYME 1"/>
    <property type="match status" value="1"/>
</dbReference>
<reference evidence="7 8" key="2">
    <citation type="journal article" date="2003" name="Nature">
        <title>The DNA sequence and analysis of human chromosome 14.</title>
        <authorList>
            <person name="Heilig R."/>
            <person name="Eckenberg R."/>
            <person name="Petit J.L."/>
            <person name="Fonknechten N."/>
            <person name="Da Silva C."/>
            <person name="Cattolico L."/>
            <person name="Levy M."/>
            <person name="Barbe V."/>
            <person name="de Berardinis V."/>
            <person name="Ureta-Vidal A."/>
            <person name="Pelletier E."/>
            <person name="Vico V."/>
            <person name="Anthouard V."/>
            <person name="Rowen L."/>
            <person name="Madan A."/>
            <person name="Qin S."/>
            <person name="Sun H."/>
            <person name="Du H."/>
            <person name="Pepin K."/>
            <person name="Artiguenave F."/>
            <person name="Robert C."/>
            <person name="Cruaud C."/>
            <person name="Bruls T."/>
            <person name="Jaillon O."/>
            <person name="Friedlander L."/>
            <person name="Samson G."/>
            <person name="Brottier P."/>
            <person name="Cure S."/>
            <person name="Segurens B."/>
            <person name="Aniere F."/>
            <person name="Samain S."/>
            <person name="Crespeau H."/>
            <person name="Abbasi N."/>
            <person name="Aiach N."/>
            <person name="Boscus D."/>
            <person name="Dickhoff R."/>
            <person name="Dors M."/>
            <person name="Dubois I."/>
            <person name="Friedman C."/>
            <person name="Gouyvenoux M."/>
            <person name="James R."/>
            <person name="Madan A."/>
            <person name="Mairey-Estrada B."/>
            <person name="Mangenot S."/>
            <person name="Martins N."/>
            <person name="Menard M."/>
            <person name="Oztas S."/>
            <person name="Ratcliffe A."/>
            <person name="Shaffer T."/>
            <person name="Trask B."/>
            <person name="Vacherie B."/>
            <person name="Bellemere C."/>
            <person name="Belser C."/>
            <person name="Besnard-Gonnet M."/>
            <person name="Bartol-Mavel D."/>
            <person name="Boutard M."/>
            <person name="Briez-Silla S."/>
            <person name="Combette S."/>
            <person name="Dufosse-Laurent V."/>
            <person name="Ferron C."/>
            <person name="Lechaplais C."/>
            <person name="Louesse C."/>
            <person name="Muselet D."/>
            <person name="Magdelenat G."/>
            <person name="Pateau E."/>
            <person name="Petit E."/>
            <person name="Sirvain-Trukniewicz P."/>
            <person name="Trybou A."/>
            <person name="Vega-Czarny N."/>
            <person name="Bataille E."/>
            <person name="Bluet E."/>
            <person name="Bordelais I."/>
            <person name="Dubois M."/>
            <person name="Dumont C."/>
            <person name="Guerin T."/>
            <person name="Haffray S."/>
            <person name="Hammadi R."/>
            <person name="Muanga J."/>
            <person name="Pellouin V."/>
            <person name="Robert D."/>
            <person name="Wunderle E."/>
            <person name="Gauguet G."/>
            <person name="Roy A."/>
            <person name="Sainte-Marthe L."/>
            <person name="Verdier J."/>
            <person name="Verdier-Discala C."/>
            <person name="Hillier L."/>
            <person name="Fulton L."/>
            <person name="McPherson J."/>
            <person name="Matsuda F."/>
            <person name="Wilson R."/>
            <person name="Scarpelli C."/>
            <person name="Gyapay G."/>
            <person name="Wincker P."/>
            <person name="Saurin W."/>
            <person name="Quetier F."/>
            <person name="Waterston R."/>
            <person name="Hood L."/>
            <person name="Weissenbach J."/>
        </authorList>
    </citation>
    <scope>NUCLEOTIDE SEQUENCE [LARGE SCALE GENOMIC DNA]</scope>
</reference>
<dbReference type="Bgee" id="ENSG00000185100">
    <property type="expression patterns" value="Expressed in vastus lateralis and 170 other cell types or tissues"/>
</dbReference>
<dbReference type="Ensembl" id="ENST00000553540.5">
    <property type="protein sequence ID" value="ENSP00000450759.1"/>
    <property type="gene ID" value="ENSG00000185100.12"/>
</dbReference>
<evidence type="ECO:0000256" key="4">
    <source>
        <dbReference type="ARBA" id="ARBA00022755"/>
    </source>
</evidence>
<dbReference type="Ensembl" id="ENST00000553540.5">
    <property type="protein sequence ID" value="ENSP00000450759.1"/>
    <property type="gene ID" value="ENSG00000185100.13"/>
</dbReference>
<keyword evidence="2" id="KW-0479">Metal-binding</keyword>
<keyword evidence="3" id="KW-0547">Nucleotide-binding</keyword>
<dbReference type="GO" id="GO:0046872">
    <property type="term" value="F:metal ion binding"/>
    <property type="evidence" value="ECO:0007669"/>
    <property type="project" value="UniProtKB-KW"/>
</dbReference>
<dbReference type="SUPFAM" id="SSF52540">
    <property type="entry name" value="P-loop containing nucleoside triphosphate hydrolases"/>
    <property type="match status" value="1"/>
</dbReference>
<dbReference type="Proteomes" id="UP000005640">
    <property type="component" value="Chromosome 14"/>
</dbReference>
<feature type="region of interest" description="Disordered" evidence="6">
    <location>
        <begin position="1"/>
        <end position="23"/>
    </location>
</feature>
<keyword evidence="9 10" id="KW-1267">Proteomics identification</keyword>
<reference evidence="7 8" key="3">
    <citation type="journal article" date="2004" name="Nature">
        <title>Finishing the euchromatic sequence of the human genome.</title>
        <authorList>
            <consortium name="International Human Genome Sequencing Consortium"/>
        </authorList>
    </citation>
    <scope>NUCLEOTIDE SEQUENCE [LARGE SCALE GENOMIC DNA]</scope>
</reference>
<dbReference type="MassIVE" id="G3V2N1"/>
<keyword evidence="5" id="KW-0460">Magnesium</keyword>
<dbReference type="InterPro" id="IPR001114">
    <property type="entry name" value="Adenylosuccinate_synthetase"/>
</dbReference>
<dbReference type="ProteomicsDB" id="32687"/>
<keyword evidence="1" id="KW-0436">Ligase</keyword>
<dbReference type="EMBL" id="AL583722">
    <property type="status" value="NOT_ANNOTATED_CDS"/>
    <property type="molecule type" value="Genomic_DNA"/>
</dbReference>
<dbReference type="OpenTargets" id="ENSG00000185100"/>
<dbReference type="PANTHER" id="PTHR11846">
    <property type="entry name" value="ADENYLOSUCCINATE SYNTHETASE"/>
    <property type="match status" value="1"/>
</dbReference>
<reference evidence="7 8" key="1">
    <citation type="journal article" date="2001" name="Nature">
        <title>Initial sequencing and analysis of the human genome.</title>
        <authorList>
            <consortium name="International Human Genome Sequencing Consortium"/>
            <person name="Lander E.S."/>
            <person name="Linton L.M."/>
            <person name="Birren B."/>
            <person name="Nusbaum C."/>
            <person name="Zody M.C."/>
            <person name="Baldwin J."/>
            <person name="Devon K."/>
            <person name="Dewar K."/>
            <person name="Doyle M."/>
            <person name="FitzHugh W."/>
            <person name="Funke R."/>
            <person name="Gage D."/>
            <person name="Harris K."/>
            <person name="Heaford A."/>
            <person name="Howland J."/>
            <person name="Kann L."/>
            <person name="Lehoczky J."/>
            <person name="LeVine R."/>
            <person name="McEwan P."/>
            <person name="McKernan K."/>
            <person name="Meldrim J."/>
            <person name="Mesirov J.P."/>
            <person name="Miranda C."/>
            <person name="Morris W."/>
            <person name="Naylor J."/>
            <person name="Raymond C."/>
            <person name="Rosetti M."/>
            <person name="Santos R."/>
            <person name="Sheridan A."/>
            <person name="Sougnez C."/>
            <person name="Stange-Thomann N."/>
            <person name="Stojanovic N."/>
            <person name="Subramanian A."/>
            <person name="Wyman D."/>
            <person name="Rogers J."/>
            <person name="Sulston J."/>
            <person name="Ainscough R."/>
            <person name="Beck S."/>
            <person name="Bentley D."/>
            <person name="Burton J."/>
            <person name="Clee C."/>
            <person name="Carter N."/>
            <person name="Coulson A."/>
            <person name="Deadman R."/>
            <person name="Deloukas P."/>
            <person name="Dunham A."/>
            <person name="Dunham I."/>
            <person name="Durbin R."/>
            <person name="French L."/>
            <person name="Grafham D."/>
            <person name="Gregory S."/>
            <person name="Hubbard T."/>
            <person name="Humphray S."/>
            <person name="Hunt A."/>
            <person name="Jones M."/>
            <person name="Lloyd C."/>
            <person name="McMurray A."/>
            <person name="Matthews L."/>
            <person name="Mercer S."/>
            <person name="Milne S."/>
            <person name="Mullikin J.C."/>
            <person name="Mungall A."/>
            <person name="Plumb R."/>
            <person name="Ross M."/>
            <person name="Shownkeen R."/>
            <person name="Sims S."/>
            <person name="Waterston R.H."/>
            <person name="Wilson R.K."/>
            <person name="Hillier L.W."/>
            <person name="McPherson J.D."/>
            <person name="Marra M.A."/>
            <person name="Mardis E.R."/>
            <person name="Fulton L.A."/>
            <person name="Chinwalla A.T."/>
            <person name="Pepin K.H."/>
            <person name="Gish W.R."/>
            <person name="Chissoe S.L."/>
            <person name="Wendl M.C."/>
            <person name="Delehaunty K.D."/>
            <person name="Miner T.L."/>
            <person name="Delehaunty A."/>
            <person name="Kramer J.B."/>
            <person name="Cook L.L."/>
            <person name="Fulton R.S."/>
            <person name="Johnson D.L."/>
            <person name="Minx P.J."/>
            <person name="Clifton S.W."/>
            <person name="Hawkins T."/>
            <person name="Branscomb E."/>
            <person name="Predki P."/>
            <person name="Richardson P."/>
            <person name="Wenning S."/>
            <person name="Slezak T."/>
            <person name="Doggett N."/>
            <person name="Cheng J.F."/>
            <person name="Olsen A."/>
            <person name="Lucas S."/>
            <person name="Elkin C."/>
            <person name="Uberbacher E."/>
            <person name="Frazier M."/>
            <person name="Gibbs R.A."/>
            <person name="Muzny D.M."/>
            <person name="Scherer S.E."/>
            <person name="Bouck J.B."/>
            <person name="Sodergren E.J."/>
            <person name="Worley K.C."/>
            <person name="Rives C.M."/>
            <person name="Gorrell J.H."/>
            <person name="Metzker M.L."/>
            <person name="Naylor S.L."/>
            <person name="Kucherlapati R.S."/>
            <person name="Nelson D.L."/>
            <person name="Weinstock G.M."/>
            <person name="Sakaki Y."/>
            <person name="Fujiyama A."/>
            <person name="Hattori M."/>
            <person name="Yada T."/>
            <person name="Toyoda A."/>
            <person name="Itoh T."/>
            <person name="Kawagoe C."/>
            <person name="Watanabe H."/>
            <person name="Totoki Y."/>
            <person name="Taylor T."/>
            <person name="Weissenbach J."/>
            <person name="Heilig R."/>
            <person name="Saurin W."/>
            <person name="Artiguenave F."/>
            <person name="Brottier P."/>
            <person name="Bruls T."/>
            <person name="Pelletier E."/>
            <person name="Robert C."/>
            <person name="Wincker P."/>
            <person name="Smith D.R."/>
            <person name="Doucette-Stamm L."/>
            <person name="Rubenfield M."/>
            <person name="Weinstock K."/>
            <person name="Lee H.M."/>
            <person name="Dubois J."/>
            <person name="Rosenthal A."/>
            <person name="Platzer M."/>
            <person name="Nyakatura G."/>
            <person name="Taudien S."/>
            <person name="Rump A."/>
            <person name="Yang H."/>
            <person name="Yu J."/>
            <person name="Wang J."/>
            <person name="Huang G."/>
            <person name="Gu J."/>
            <person name="Hood L."/>
            <person name="Rowen L."/>
            <person name="Madan A."/>
            <person name="Qin S."/>
            <person name="Davis R.W."/>
            <person name="Federspiel N.A."/>
            <person name="Abola A.P."/>
            <person name="Proctor M.J."/>
            <person name="Myers R.M."/>
            <person name="Schmutz J."/>
            <person name="Dickson M."/>
            <person name="Grimwood J."/>
            <person name="Cox D.R."/>
            <person name="Olson M.V."/>
            <person name="Kaul R."/>
            <person name="Raymond C."/>
            <person name="Shimizu N."/>
            <person name="Kawasaki K."/>
            <person name="Minoshima S."/>
            <person name="Evans G.A."/>
            <person name="Athanasiou M."/>
            <person name="Schultz R."/>
            <person name="Roe B.A."/>
            <person name="Chen F."/>
            <person name="Pan H."/>
            <person name="Ramser J."/>
            <person name="Lehrach H."/>
            <person name="Reinhardt R."/>
            <person name="McCombie W.R."/>
            <person name="de la Bastide M."/>
            <person name="Dedhia N."/>
            <person name="Blocker H."/>
            <person name="Hornischer K."/>
            <person name="Nordsiek G."/>
            <person name="Agarwala R."/>
            <person name="Aravind L."/>
            <person name="Bailey J.A."/>
            <person name="Bateman A."/>
            <person name="Batzoglou S."/>
            <person name="Birney E."/>
            <person name="Bork P."/>
            <person name="Brown D.G."/>
            <person name="Burge C.B."/>
            <person name="Cerutti L."/>
            <person name="Chen H.C."/>
            <person name="Church D."/>
            <person name="Clamp M."/>
            <person name="Copley R.R."/>
            <person name="Doerks T."/>
            <person name="Eddy S.R."/>
            <person name="Eichler E.E."/>
            <person name="Furey T.S."/>
            <person name="Galagan J."/>
            <person name="Gilbert J.G."/>
            <person name="Harmon C."/>
            <person name="Hayashizaki Y."/>
            <person name="Haussler D."/>
            <person name="Hermjakob H."/>
            <person name="Hokamp K."/>
            <person name="Jang W."/>
            <person name="Johnson L.S."/>
            <person name="Jones T.A."/>
            <person name="Kasif S."/>
            <person name="Kaspryzk A."/>
            <person name="Kennedy S."/>
            <person name="Kent W.J."/>
            <person name="Kitts P."/>
            <person name="Koonin E.V."/>
            <person name="Korf I."/>
            <person name="Kulp D."/>
            <person name="Lancet D."/>
            <person name="Lowe T.M."/>
            <person name="McLysaght A."/>
            <person name="Mikkelsen T."/>
            <person name="Moran J.V."/>
            <person name="Mulder N."/>
            <person name="Pollara V.J."/>
            <person name="Ponting C.P."/>
            <person name="Schuler G."/>
            <person name="Schultz J."/>
            <person name="Slater G."/>
            <person name="Smit A.F."/>
            <person name="Stupka E."/>
            <person name="Szustakowski J."/>
            <person name="Thierry-Mieg D."/>
            <person name="Thierry-Mieg J."/>
            <person name="Wagner L."/>
            <person name="Wallis J."/>
            <person name="Wheeler R."/>
            <person name="Williams A."/>
            <person name="Wolf Y.I."/>
            <person name="Wolfe K.H."/>
            <person name="Yang S.P."/>
            <person name="Yeh R.F."/>
            <person name="Collins F."/>
            <person name="Guyer M.S."/>
            <person name="Peterson J."/>
            <person name="Felsenfeld A."/>
            <person name="Wetterstrand K.A."/>
            <person name="Patrinos A."/>
            <person name="Morgan M.J."/>
            <person name="de Jong P."/>
            <person name="Catanese J.J."/>
            <person name="Osoegawa K."/>
            <person name="Shizuya H."/>
            <person name="Choi S."/>
            <person name="Chen Y.J."/>
        </authorList>
    </citation>
    <scope>NUCLEOTIDE SEQUENCE [LARGE SCALE GENOMIC DNA]</scope>
</reference>
<dbReference type="GO" id="GO:0000166">
    <property type="term" value="F:nucleotide binding"/>
    <property type="evidence" value="ECO:0007669"/>
    <property type="project" value="UniProtKB-KW"/>
</dbReference>
<dbReference type="ExpressionAtlas" id="G3V2N1">
    <property type="expression patterns" value="baseline and differential"/>
</dbReference>
<dbReference type="HOGENOM" id="CLU_1224406_0_0_1"/>
<dbReference type="GO" id="GO:0004019">
    <property type="term" value="F:adenylosuccinate synthase activity"/>
    <property type="evidence" value="ECO:0007669"/>
    <property type="project" value="InterPro"/>
</dbReference>
<evidence type="ECO:0000256" key="2">
    <source>
        <dbReference type="ARBA" id="ARBA00022723"/>
    </source>
</evidence>